<accession>A0A482VD74</accession>
<comment type="caution">
    <text evidence="11">The sequence shown here is derived from an EMBL/GenBank/DDBJ whole genome shotgun (WGS) entry which is preliminary data.</text>
</comment>
<evidence type="ECO:0000256" key="5">
    <source>
        <dbReference type="ARBA" id="ARBA00022725"/>
    </source>
</evidence>
<name>A0A482VD74_ASBVE</name>
<comment type="subcellular location">
    <subcellularLocation>
        <location evidence="1">Cell membrane</location>
        <topology evidence="1">Multi-pass membrane protein</topology>
    </subcellularLocation>
</comment>
<feature type="non-terminal residue" evidence="11">
    <location>
        <position position="1"/>
    </location>
</feature>
<dbReference type="GO" id="GO:0007165">
    <property type="term" value="P:signal transduction"/>
    <property type="evidence" value="ECO:0007669"/>
    <property type="project" value="UniProtKB-KW"/>
</dbReference>
<feature type="non-terminal residue" evidence="11">
    <location>
        <position position="297"/>
    </location>
</feature>
<keyword evidence="7 10" id="KW-0472">Membrane</keyword>
<keyword evidence="12" id="KW-1185">Reference proteome</keyword>
<evidence type="ECO:0000256" key="3">
    <source>
        <dbReference type="ARBA" id="ARBA00022606"/>
    </source>
</evidence>
<dbReference type="Pfam" id="PF02949">
    <property type="entry name" value="7tm_6"/>
    <property type="match status" value="2"/>
</dbReference>
<keyword evidence="9" id="KW-0807">Transducer</keyword>
<evidence type="ECO:0000256" key="6">
    <source>
        <dbReference type="ARBA" id="ARBA00022989"/>
    </source>
</evidence>
<evidence type="ECO:0000256" key="2">
    <source>
        <dbReference type="ARBA" id="ARBA00022475"/>
    </source>
</evidence>
<evidence type="ECO:0000256" key="9">
    <source>
        <dbReference type="ARBA" id="ARBA00023224"/>
    </source>
</evidence>
<keyword evidence="8" id="KW-0675">Receptor</keyword>
<feature type="transmembrane region" description="Helical" evidence="10">
    <location>
        <begin position="84"/>
        <end position="102"/>
    </location>
</feature>
<evidence type="ECO:0000256" key="4">
    <source>
        <dbReference type="ARBA" id="ARBA00022692"/>
    </source>
</evidence>
<sequence>LVPFLTFLSFPLGEQLDVTQINFNAAFLAETLCFIMKLLPFIRKERKIRKCIHYFGDHSFTPSSKEQKIIIDDCLRVCRRNSMVLILSVTLTAVCWIIRPLFMPDYALPLEVWLPFDIKADIKIYYFVYIYLAIGILCVAYAGSTPDPLIGGLACHGASQFMILQHTLQNLSHLAEKETSGAHINNINYINLSCSSFVNEYEECFSFPIFTQFVASAFLICFTSLQLGRSNNLTKAIYMSQWYEYDVKSRKALIILMESSQKPVIVTAGKILDVSLETFGIVLKRSYSLLALLRNYQ</sequence>
<protein>
    <submittedName>
        <fullName evidence="11">7tm 6 domain containing protein</fullName>
    </submittedName>
</protein>
<evidence type="ECO:0000313" key="12">
    <source>
        <dbReference type="Proteomes" id="UP000292052"/>
    </source>
</evidence>
<evidence type="ECO:0000256" key="7">
    <source>
        <dbReference type="ARBA" id="ARBA00023136"/>
    </source>
</evidence>
<proteinExistence type="predicted"/>
<feature type="transmembrane region" description="Helical" evidence="10">
    <location>
        <begin position="122"/>
        <end position="142"/>
    </location>
</feature>
<evidence type="ECO:0000313" key="11">
    <source>
        <dbReference type="EMBL" id="RZB41742.1"/>
    </source>
</evidence>
<keyword evidence="3" id="KW-0716">Sensory transduction</keyword>
<organism evidence="11 12">
    <name type="scientific">Asbolus verrucosus</name>
    <name type="common">Desert ironclad beetle</name>
    <dbReference type="NCBI Taxonomy" id="1661398"/>
    <lineage>
        <taxon>Eukaryota</taxon>
        <taxon>Metazoa</taxon>
        <taxon>Ecdysozoa</taxon>
        <taxon>Arthropoda</taxon>
        <taxon>Hexapoda</taxon>
        <taxon>Insecta</taxon>
        <taxon>Pterygota</taxon>
        <taxon>Neoptera</taxon>
        <taxon>Endopterygota</taxon>
        <taxon>Coleoptera</taxon>
        <taxon>Polyphaga</taxon>
        <taxon>Cucujiformia</taxon>
        <taxon>Tenebrionidae</taxon>
        <taxon>Pimeliinae</taxon>
        <taxon>Asbolus</taxon>
    </lineage>
</organism>
<keyword evidence="2" id="KW-1003">Cell membrane</keyword>
<dbReference type="GO" id="GO:0005886">
    <property type="term" value="C:plasma membrane"/>
    <property type="evidence" value="ECO:0007669"/>
    <property type="project" value="UniProtKB-SubCell"/>
</dbReference>
<gene>
    <name evidence="11" type="ORF">BDFB_012172</name>
</gene>
<evidence type="ECO:0000256" key="8">
    <source>
        <dbReference type="ARBA" id="ARBA00023170"/>
    </source>
</evidence>
<evidence type="ECO:0000256" key="10">
    <source>
        <dbReference type="SAM" id="Phobius"/>
    </source>
</evidence>
<keyword evidence="5" id="KW-0552">Olfaction</keyword>
<keyword evidence="4 10" id="KW-0812">Transmembrane</keyword>
<dbReference type="GO" id="GO:0004984">
    <property type="term" value="F:olfactory receptor activity"/>
    <property type="evidence" value="ECO:0007669"/>
    <property type="project" value="InterPro"/>
</dbReference>
<reference evidence="11 12" key="1">
    <citation type="submission" date="2017-03" db="EMBL/GenBank/DDBJ databases">
        <title>Genome of the blue death feigning beetle - Asbolus verrucosus.</title>
        <authorList>
            <person name="Rider S.D."/>
        </authorList>
    </citation>
    <scope>NUCLEOTIDE SEQUENCE [LARGE SCALE GENOMIC DNA]</scope>
    <source>
        <strain evidence="11">Butters</strain>
        <tissue evidence="11">Head and leg muscle</tissue>
    </source>
</reference>
<dbReference type="InterPro" id="IPR004117">
    <property type="entry name" value="7tm6_olfct_rcpt"/>
</dbReference>
<dbReference type="AlphaFoldDB" id="A0A482VD74"/>
<dbReference type="GO" id="GO:0005549">
    <property type="term" value="F:odorant binding"/>
    <property type="evidence" value="ECO:0007669"/>
    <property type="project" value="InterPro"/>
</dbReference>
<feature type="transmembrane region" description="Helical" evidence="10">
    <location>
        <begin position="20"/>
        <end position="39"/>
    </location>
</feature>
<evidence type="ECO:0000256" key="1">
    <source>
        <dbReference type="ARBA" id="ARBA00004651"/>
    </source>
</evidence>
<dbReference type="OrthoDB" id="7540137at2759"/>
<dbReference type="PANTHER" id="PTHR21137">
    <property type="entry name" value="ODORANT RECEPTOR"/>
    <property type="match status" value="1"/>
</dbReference>
<keyword evidence="6 10" id="KW-1133">Transmembrane helix</keyword>
<dbReference type="Proteomes" id="UP000292052">
    <property type="component" value="Unassembled WGS sequence"/>
</dbReference>
<dbReference type="PANTHER" id="PTHR21137:SF35">
    <property type="entry name" value="ODORANT RECEPTOR 19A-RELATED"/>
    <property type="match status" value="1"/>
</dbReference>
<dbReference type="EMBL" id="QDEB01111828">
    <property type="protein sequence ID" value="RZB41742.1"/>
    <property type="molecule type" value="Genomic_DNA"/>
</dbReference>